<dbReference type="PROSITE" id="PS50011">
    <property type="entry name" value="PROTEIN_KINASE_DOM"/>
    <property type="match status" value="1"/>
</dbReference>
<feature type="compositionally biased region" description="Basic residues" evidence="9">
    <location>
        <begin position="707"/>
        <end position="720"/>
    </location>
</feature>
<dbReference type="PROSITE" id="PS00107">
    <property type="entry name" value="PROTEIN_KINASE_ATP"/>
    <property type="match status" value="1"/>
</dbReference>
<organism evidence="12 13">
    <name type="scientific">Tribonema minus</name>
    <dbReference type="NCBI Taxonomy" id="303371"/>
    <lineage>
        <taxon>Eukaryota</taxon>
        <taxon>Sar</taxon>
        <taxon>Stramenopiles</taxon>
        <taxon>Ochrophyta</taxon>
        <taxon>PX clade</taxon>
        <taxon>Xanthophyceae</taxon>
        <taxon>Tribonematales</taxon>
        <taxon>Tribonemataceae</taxon>
        <taxon>Tribonema</taxon>
    </lineage>
</organism>
<dbReference type="Proteomes" id="UP000664859">
    <property type="component" value="Unassembled WGS sequence"/>
</dbReference>
<dbReference type="EMBL" id="JAFCMP010000073">
    <property type="protein sequence ID" value="KAG5188271.1"/>
    <property type="molecule type" value="Genomic_DNA"/>
</dbReference>
<dbReference type="PROSITE" id="PS00108">
    <property type="entry name" value="PROTEIN_KINASE_ST"/>
    <property type="match status" value="1"/>
</dbReference>
<dbReference type="Pfam" id="PF13499">
    <property type="entry name" value="EF-hand_7"/>
    <property type="match status" value="2"/>
</dbReference>
<keyword evidence="13" id="KW-1185">Reference proteome</keyword>
<dbReference type="SUPFAM" id="SSF56112">
    <property type="entry name" value="Protein kinase-like (PK-like)"/>
    <property type="match status" value="1"/>
</dbReference>
<comment type="similarity">
    <text evidence="7">Belongs to the protein kinase superfamily. Ser/Thr protein kinase family. CDPK subfamily.</text>
</comment>
<evidence type="ECO:0000256" key="1">
    <source>
        <dbReference type="ARBA" id="ARBA00001946"/>
    </source>
</evidence>
<evidence type="ECO:0000256" key="7">
    <source>
        <dbReference type="ARBA" id="ARBA00024334"/>
    </source>
</evidence>
<evidence type="ECO:0000259" key="11">
    <source>
        <dbReference type="PROSITE" id="PS50222"/>
    </source>
</evidence>
<feature type="domain" description="EF-hand" evidence="11">
    <location>
        <begin position="466"/>
        <end position="501"/>
    </location>
</feature>
<evidence type="ECO:0000256" key="2">
    <source>
        <dbReference type="ARBA" id="ARBA00022527"/>
    </source>
</evidence>
<dbReference type="CDD" id="cd05117">
    <property type="entry name" value="STKc_CAMK"/>
    <property type="match status" value="1"/>
</dbReference>
<feature type="compositionally biased region" description="Polar residues" evidence="9">
    <location>
        <begin position="779"/>
        <end position="794"/>
    </location>
</feature>
<reference evidence="12" key="1">
    <citation type="submission" date="2021-02" db="EMBL/GenBank/DDBJ databases">
        <title>First Annotated Genome of the Yellow-green Alga Tribonema minus.</title>
        <authorList>
            <person name="Mahan K.M."/>
        </authorList>
    </citation>
    <scope>NUCLEOTIDE SEQUENCE</scope>
    <source>
        <strain evidence="12">UTEX B ZZ1240</strain>
    </source>
</reference>
<comment type="caution">
    <text evidence="12">The sequence shown here is derived from an EMBL/GenBank/DDBJ whole genome shotgun (WGS) entry which is preliminary data.</text>
</comment>
<feature type="domain" description="EF-hand" evidence="11">
    <location>
        <begin position="401"/>
        <end position="431"/>
    </location>
</feature>
<evidence type="ECO:0000256" key="5">
    <source>
        <dbReference type="ARBA" id="ARBA00022777"/>
    </source>
</evidence>
<dbReference type="Pfam" id="PF00069">
    <property type="entry name" value="Pkinase"/>
    <property type="match status" value="1"/>
</dbReference>
<comment type="cofactor">
    <cofactor evidence="1">
        <name>Mg(2+)</name>
        <dbReference type="ChEBI" id="CHEBI:18420"/>
    </cofactor>
</comment>
<dbReference type="PANTHER" id="PTHR24349">
    <property type="entry name" value="SERINE/THREONINE-PROTEIN KINASE"/>
    <property type="match status" value="1"/>
</dbReference>
<proteinExistence type="inferred from homology"/>
<sequence>MGCSNSKSEVASALAAEAAAKKVQGRCVGQRRELDCTRRKQSMMLHNLVHEEFRRTIDEVYDLQTGRPLGAGSFGTVYDLQTGRPLGAGSFGTVRAVTHRSSGKEFALKTVEIKGLKDEAHFALFMNEVEIMKKLDHPSVARLQEVYHSPDYVFMVMDLYAGGDLVDRQRIRTEQDAAAVVKDIVDGIRYCHEHNIAHRDLKLENILYEHSGPDAGIKIVDFGLGTTGTQAQMMRDIVGTIFVHEREHVVERCCRWSIGIITYTLMVGRFPFMAESLQMLQHMIKTKDVDMDTEDWEVASPDCKDFIARLLVKDPSRRMTAKEAQAHPWLQLKRSRASMHFQPLSSDVAARLKSFKDQSVLKPLSSDVAARLKSFKDQSVLKRVALEIVARTLEPTQICGLEAEFRKADKEGTGELSLETFRKVMRESALLRDKDIDQIFKSLDVGCCGTVHFTGFMAAGLKWQKLDEQRLRLAFDRLDHNNCGYITLENLQFTVGSDLSDEQMREAIAEFDHDKDGKLLVLSVASAACTAHRIHAIPMSPELQIGFPEFCAGMRKSGADLGVLSTATITSRSMAAMSRMVSTQTLKRIAQGMGDPVSDDEEVYAGGDSGDMYFYEDDETDVGGVESNGNKGRRFTDAQSNERGSQSERHIHGSGSHHQQHHQEPPRANLTISAQNVHFDPALQAAANSIFMRRATSETGKDLNTSLHKKKVLHKRSASKVKREAKAKADALAAAAEAAKASREAAAHHPQVDKLPTILDETFFSSHKSPTGASGKALSPTSDTDTATVPESAA</sequence>
<dbReference type="InterPro" id="IPR008271">
    <property type="entry name" value="Ser/Thr_kinase_AS"/>
</dbReference>
<keyword evidence="3" id="KW-0808">Transferase</keyword>
<keyword evidence="4 8" id="KW-0547">Nucleotide-binding</keyword>
<keyword evidence="2" id="KW-0723">Serine/threonine-protein kinase</keyword>
<dbReference type="CDD" id="cd00051">
    <property type="entry name" value="EFh"/>
    <property type="match status" value="1"/>
</dbReference>
<dbReference type="OrthoDB" id="74764at2759"/>
<dbReference type="SMART" id="SM00220">
    <property type="entry name" value="S_TKc"/>
    <property type="match status" value="1"/>
</dbReference>
<accession>A0A835Z6S6</accession>
<evidence type="ECO:0000256" key="4">
    <source>
        <dbReference type="ARBA" id="ARBA00022741"/>
    </source>
</evidence>
<dbReference type="InterPro" id="IPR011992">
    <property type="entry name" value="EF-hand-dom_pair"/>
</dbReference>
<evidence type="ECO:0000256" key="3">
    <source>
        <dbReference type="ARBA" id="ARBA00022679"/>
    </source>
</evidence>
<dbReference type="InterPro" id="IPR050205">
    <property type="entry name" value="CDPK_Ser/Thr_kinases"/>
</dbReference>
<dbReference type="InterPro" id="IPR017441">
    <property type="entry name" value="Protein_kinase_ATP_BS"/>
</dbReference>
<dbReference type="InterPro" id="IPR002048">
    <property type="entry name" value="EF_hand_dom"/>
</dbReference>
<dbReference type="Gene3D" id="3.30.200.20">
    <property type="entry name" value="Phosphorylase Kinase, domain 1"/>
    <property type="match status" value="1"/>
</dbReference>
<evidence type="ECO:0000256" key="6">
    <source>
        <dbReference type="ARBA" id="ARBA00022840"/>
    </source>
</evidence>
<feature type="domain" description="Protein kinase" evidence="10">
    <location>
        <begin position="80"/>
        <end position="330"/>
    </location>
</feature>
<feature type="region of interest" description="Disordered" evidence="9">
    <location>
        <begin position="616"/>
        <end position="666"/>
    </location>
</feature>
<dbReference type="Gene3D" id="1.10.510.10">
    <property type="entry name" value="Transferase(Phosphotransferase) domain 1"/>
    <property type="match status" value="1"/>
</dbReference>
<dbReference type="Gene3D" id="1.10.238.10">
    <property type="entry name" value="EF-hand"/>
    <property type="match status" value="2"/>
</dbReference>
<evidence type="ECO:0000256" key="9">
    <source>
        <dbReference type="SAM" id="MobiDB-lite"/>
    </source>
</evidence>
<protein>
    <submittedName>
        <fullName evidence="12">Kinase-like domain-containing protein</fullName>
    </submittedName>
</protein>
<evidence type="ECO:0000256" key="8">
    <source>
        <dbReference type="PROSITE-ProRule" id="PRU10141"/>
    </source>
</evidence>
<dbReference type="InterPro" id="IPR011009">
    <property type="entry name" value="Kinase-like_dom_sf"/>
</dbReference>
<gene>
    <name evidence="12" type="ORF">JKP88DRAFT_253591</name>
</gene>
<dbReference type="AlphaFoldDB" id="A0A835Z6S6"/>
<feature type="region of interest" description="Disordered" evidence="9">
    <location>
        <begin position="698"/>
        <end position="723"/>
    </location>
</feature>
<dbReference type="GO" id="GO:0004674">
    <property type="term" value="F:protein serine/threonine kinase activity"/>
    <property type="evidence" value="ECO:0007669"/>
    <property type="project" value="UniProtKB-KW"/>
</dbReference>
<dbReference type="PROSITE" id="PS50222">
    <property type="entry name" value="EF_HAND_2"/>
    <property type="match status" value="2"/>
</dbReference>
<keyword evidence="6 8" id="KW-0067">ATP-binding</keyword>
<evidence type="ECO:0000259" key="10">
    <source>
        <dbReference type="PROSITE" id="PS50011"/>
    </source>
</evidence>
<evidence type="ECO:0000313" key="12">
    <source>
        <dbReference type="EMBL" id="KAG5188271.1"/>
    </source>
</evidence>
<keyword evidence="5 12" id="KW-0418">Kinase</keyword>
<evidence type="ECO:0000313" key="13">
    <source>
        <dbReference type="Proteomes" id="UP000664859"/>
    </source>
</evidence>
<dbReference type="GO" id="GO:0005524">
    <property type="term" value="F:ATP binding"/>
    <property type="evidence" value="ECO:0007669"/>
    <property type="project" value="UniProtKB-UniRule"/>
</dbReference>
<feature type="region of interest" description="Disordered" evidence="9">
    <location>
        <begin position="763"/>
        <end position="794"/>
    </location>
</feature>
<dbReference type="SUPFAM" id="SSF47473">
    <property type="entry name" value="EF-hand"/>
    <property type="match status" value="1"/>
</dbReference>
<dbReference type="GO" id="GO:0005509">
    <property type="term" value="F:calcium ion binding"/>
    <property type="evidence" value="ECO:0007669"/>
    <property type="project" value="InterPro"/>
</dbReference>
<feature type="binding site" evidence="8">
    <location>
        <position position="109"/>
    </location>
    <ligand>
        <name>ATP</name>
        <dbReference type="ChEBI" id="CHEBI:30616"/>
    </ligand>
</feature>
<name>A0A835Z6S6_9STRA</name>
<dbReference type="InterPro" id="IPR000719">
    <property type="entry name" value="Prot_kinase_dom"/>
</dbReference>
<feature type="compositionally biased region" description="Polar residues" evidence="9">
    <location>
        <begin position="763"/>
        <end position="772"/>
    </location>
</feature>